<dbReference type="EMBL" id="JAFFTB010000008">
    <property type="protein sequence ID" value="MBM9937583.1"/>
    <property type="molecule type" value="Genomic_DNA"/>
</dbReference>
<dbReference type="Proteomes" id="UP000749453">
    <property type="component" value="Unassembled WGS sequence"/>
</dbReference>
<gene>
    <name evidence="2" type="ORF">JJW18_05345</name>
    <name evidence="3" type="ORF">JJW19_05445</name>
</gene>
<reference evidence="2" key="2">
    <citation type="submission" date="2021-01" db="EMBL/GenBank/DDBJ databases">
        <authorList>
            <person name="Yu Y."/>
        </authorList>
    </citation>
    <scope>NUCLEOTIDE SEQUENCE</scope>
    <source>
        <strain evidence="2">As-5</strain>
        <strain evidence="3">As-6</strain>
    </source>
</reference>
<keyword evidence="1" id="KW-1133">Transmembrane helix</keyword>
<dbReference type="AlphaFoldDB" id="A0AAW4GFT2"/>
<feature type="transmembrane region" description="Helical" evidence="1">
    <location>
        <begin position="93"/>
        <end position="111"/>
    </location>
</feature>
<sequence>MVMIIAIALLPALLPLALLVIMWRRAPRWRGDPWLYRVMFSLLAALLAPTLLMAGHGGLPCPTIGGLVLVLMDLEWIGQLQVNLIAFGTEDTAILSAPFLFVFAIALFIPLRTARPATFGFDDDAAG</sequence>
<evidence type="ECO:0000313" key="5">
    <source>
        <dbReference type="Proteomes" id="UP000784064"/>
    </source>
</evidence>
<evidence type="ECO:0000313" key="2">
    <source>
        <dbReference type="EMBL" id="MBM9912889.1"/>
    </source>
</evidence>
<keyword evidence="1" id="KW-0472">Membrane</keyword>
<name>A0AAW4GFT2_9GAMM</name>
<organism evidence="2 5">
    <name type="scientific">Stenotrophomonas lactitubi</name>
    <dbReference type="NCBI Taxonomy" id="2045214"/>
    <lineage>
        <taxon>Bacteria</taxon>
        <taxon>Pseudomonadati</taxon>
        <taxon>Pseudomonadota</taxon>
        <taxon>Gammaproteobacteria</taxon>
        <taxon>Lysobacterales</taxon>
        <taxon>Lysobacteraceae</taxon>
        <taxon>Stenotrophomonas</taxon>
    </lineage>
</organism>
<comment type="caution">
    <text evidence="2">The sequence shown here is derived from an EMBL/GenBank/DDBJ whole genome shotgun (WGS) entry which is preliminary data.</text>
</comment>
<evidence type="ECO:0000313" key="4">
    <source>
        <dbReference type="Proteomes" id="UP000749453"/>
    </source>
</evidence>
<dbReference type="EMBL" id="JAFFTA010000008">
    <property type="protein sequence ID" value="MBM9912889.1"/>
    <property type="molecule type" value="Genomic_DNA"/>
</dbReference>
<reference evidence="4" key="1">
    <citation type="submission" date="2021-01" db="EMBL/GenBank/DDBJ databases">
        <title>Stenotrophomonas maltophilia.</title>
        <authorList>
            <person name="Yu Y."/>
        </authorList>
    </citation>
    <scope>NUCLEOTIDE SEQUENCE [LARGE SCALE GENOMIC DNA]</scope>
    <source>
        <strain evidence="4">As-6</strain>
    </source>
</reference>
<proteinExistence type="predicted"/>
<dbReference type="Proteomes" id="UP000784064">
    <property type="component" value="Unassembled WGS sequence"/>
</dbReference>
<keyword evidence="1" id="KW-0812">Transmembrane</keyword>
<feature type="transmembrane region" description="Helical" evidence="1">
    <location>
        <begin position="35"/>
        <end position="54"/>
    </location>
</feature>
<evidence type="ECO:0000313" key="3">
    <source>
        <dbReference type="EMBL" id="MBM9937583.1"/>
    </source>
</evidence>
<evidence type="ECO:0000256" key="1">
    <source>
        <dbReference type="SAM" id="Phobius"/>
    </source>
</evidence>
<keyword evidence="4" id="KW-1185">Reference proteome</keyword>
<protein>
    <submittedName>
        <fullName evidence="2">Uncharacterized protein</fullName>
    </submittedName>
</protein>
<accession>A0AAW4GFT2</accession>